<feature type="transmembrane region" description="Helical" evidence="6">
    <location>
        <begin position="6"/>
        <end position="25"/>
    </location>
</feature>
<keyword evidence="8" id="KW-1185">Reference proteome</keyword>
<name>A0AA38H6X4_9TREE</name>
<keyword evidence="2 6" id="KW-0812">Transmembrane</keyword>
<dbReference type="InterPro" id="IPR036322">
    <property type="entry name" value="WD40_repeat_dom_sf"/>
</dbReference>
<feature type="transmembrane region" description="Helical" evidence="6">
    <location>
        <begin position="167"/>
        <end position="189"/>
    </location>
</feature>
<comment type="caution">
    <text evidence="7">The sequence shown here is derived from an EMBL/GenBank/DDBJ whole genome shotgun (WGS) entry which is preliminary data.</text>
</comment>
<evidence type="ECO:0000256" key="1">
    <source>
        <dbReference type="ARBA" id="ARBA00004141"/>
    </source>
</evidence>
<feature type="compositionally biased region" description="Low complexity" evidence="5">
    <location>
        <begin position="324"/>
        <end position="339"/>
    </location>
</feature>
<sequence>MGLSPAFPGLFFAFAGMVLLLFASISPPAWNVVNFLTTTAGGQTTYWGVFGRCVSGAACTARSIGYDLQIPGGPNLSNEVALQRLTNALIIHPIAGGVALLAFIFGLIGIFAASRIATILMALFSAIAAVAALVIFVIDMVLWILVRNRVRDSGNVAELGNCNWFTVGAVVALFLATCTSFCGAFGRFASGRAAGEKYSSPSYFFFSQAKDTAPSPRTSLEAFALRVMSSATPNRLLAMLNATASPSPSSSPSTTAQNPTSVAQPQPPSGQLSPREPTPAPPGPSFQSISLQDLFKSIAPAPGGPVPAPGLNGTTVPAPAPQRSGSAASSVTATGAPSARSPQPTEGKEDQQNRLLGMLSKIGAPAPAPAQPIAQTVNAQANGSASATTSEAEAHRKVTELLAGLKSASSATAQQASQLAIPEPKQPESAPIVERQAEPVDPAISQIKREANGDHSTNTGIPNPSAPTPPPPARSPFHFVSPFDAFSPPPKPAPALPMVMTVPHGVKRPGSALDKSKAGIPAVSLDFPPPSAPPAVQKKASNPAPAVQEEKAEVADVKPSKEELAAVDAKVSAPVTATTAPTAAAAVAPAPASTLLKNGNAKSSSSRAASPASSAQSGHKRTASAKNAVSSTAPASVISEKSVPRARGGQASQGKKGMGLDLVNKDTTVDVHTQDPHAFLGPKTGAVNIIPTTMLKHAPIRRSQAGRVVGLTRGWMVYALSAGRLRLIDRDTGSRLVLQLPEAAQTGTVLDLAVAPTYIAALGADQSVTVFRVPTSWSQDDPPCDQVLHIAGEDADGALGTISQVEWVDRGEESLLAIGGSEGVVLLDPRKERGNVAMEEIVRRNTIMESEGPSAAFCFNATQQALAIISHSNYLTIYSVATRKRAFHKELPRSSSPTGSAQTSDYPSSIQFCETNLLIGRQNNTILDVVQITLSISVLGTLHLTSSTGTPLGFCQAVYDTTRSVLWVTAPEARGTLYGFQYALKGRPPVNTAEGESVIPFTKMVDVPLDAVLSLAQAREAEEAQEIIYVHPKGISMAVVGEGIMDALAAPPTEDGEVEVNQEKEASILAEEKNEPELASSKEANVEEAQPRPSIPAQPQPAPIVEHKETPKQTISTPKQAAPTPRAVEKQTAPVASATAEEESDDEPVIVEKTSPKALAEETNKQMKKMEDRIVTQFRQALSGQIGGINSRIDSMGGDKLATDITVRVEKELKGMMTTLIRDEVKKSITPVITTTVQSQLTSSLPTLVSTSIKDSLKTVPADLERILVPVVQASISKIVQQTVDRAVQDSIKRVVVPAVTTATGKMFEGLAVELRSEMTQMRKDLAPASTDAQNQSLRDMVEAMAELRRQVSTLSEQVRAAPPAPPALASPPAPPAAAIPAPAPPHAPPMPDPRQLEDAFLAALASPHVSATINLLNAHYNITDYLLPINPSPSHPPPLSSAVMLTLYHRLALALAELPTNDITFVRAMQWERRVASLIDPRVPEMASYYPRVVAVVSNVLGGVIQRVGNEPSGLGRALMEILDVVAQKG</sequence>
<dbReference type="GO" id="GO:0032153">
    <property type="term" value="C:cell division site"/>
    <property type="evidence" value="ECO:0007669"/>
    <property type="project" value="TreeGrafter"/>
</dbReference>
<feature type="region of interest" description="Disordered" evidence="5">
    <location>
        <begin position="414"/>
        <end position="434"/>
    </location>
</feature>
<feature type="region of interest" description="Disordered" evidence="5">
    <location>
        <begin position="1069"/>
        <end position="1149"/>
    </location>
</feature>
<feature type="region of interest" description="Disordered" evidence="5">
    <location>
        <begin position="1355"/>
        <end position="1395"/>
    </location>
</feature>
<proteinExistence type="predicted"/>
<feature type="region of interest" description="Disordered" evidence="5">
    <location>
        <begin position="526"/>
        <end position="559"/>
    </location>
</feature>
<feature type="compositionally biased region" description="Polar residues" evidence="5">
    <location>
        <begin position="624"/>
        <end position="634"/>
    </location>
</feature>
<feature type="region of interest" description="Disordered" evidence="5">
    <location>
        <begin position="451"/>
        <end position="481"/>
    </location>
</feature>
<dbReference type="InterPro" id="IPR051380">
    <property type="entry name" value="pH-response_reg_palI/RIM9"/>
</dbReference>
<feature type="compositionally biased region" description="Low complexity" evidence="5">
    <location>
        <begin position="601"/>
        <end position="617"/>
    </location>
</feature>
<feature type="compositionally biased region" description="Basic and acidic residues" evidence="5">
    <location>
        <begin position="548"/>
        <end position="559"/>
    </location>
</feature>
<feature type="transmembrane region" description="Helical" evidence="6">
    <location>
        <begin position="89"/>
        <end position="113"/>
    </location>
</feature>
<evidence type="ECO:0000256" key="6">
    <source>
        <dbReference type="SAM" id="Phobius"/>
    </source>
</evidence>
<dbReference type="GO" id="GO:0035838">
    <property type="term" value="C:growing cell tip"/>
    <property type="evidence" value="ECO:0007669"/>
    <property type="project" value="TreeGrafter"/>
</dbReference>
<reference evidence="7" key="1">
    <citation type="journal article" date="2022" name="G3 (Bethesda)">
        <title>High quality genome of the basidiomycete yeast Dioszegia hungarica PDD-24b-2 isolated from cloud water.</title>
        <authorList>
            <person name="Jarrige D."/>
            <person name="Haridas S."/>
            <person name="Bleykasten-Grosshans C."/>
            <person name="Joly M."/>
            <person name="Nadalig T."/>
            <person name="Sancelme M."/>
            <person name="Vuilleumier S."/>
            <person name="Grigoriev I.V."/>
            <person name="Amato P."/>
            <person name="Bringel F."/>
        </authorList>
    </citation>
    <scope>NUCLEOTIDE SEQUENCE</scope>
    <source>
        <strain evidence="7">PDD-24b-2</strain>
    </source>
</reference>
<dbReference type="GO" id="GO:0005886">
    <property type="term" value="C:plasma membrane"/>
    <property type="evidence" value="ECO:0007669"/>
    <property type="project" value="InterPro"/>
</dbReference>
<evidence type="ECO:0000256" key="4">
    <source>
        <dbReference type="ARBA" id="ARBA00023136"/>
    </source>
</evidence>
<feature type="region of interest" description="Disordered" evidence="5">
    <location>
        <begin position="242"/>
        <end position="350"/>
    </location>
</feature>
<dbReference type="RefSeq" id="XP_052943546.1">
    <property type="nucleotide sequence ID" value="XM_053090098.1"/>
</dbReference>
<keyword evidence="4 6" id="KW-0472">Membrane</keyword>
<feature type="compositionally biased region" description="Pro residues" evidence="5">
    <location>
        <begin position="464"/>
        <end position="474"/>
    </location>
</feature>
<dbReference type="GeneID" id="77729303"/>
<evidence type="ECO:0000313" key="7">
    <source>
        <dbReference type="EMBL" id="KAI9633769.1"/>
    </source>
</evidence>
<dbReference type="InterPro" id="IPR009571">
    <property type="entry name" value="SUR7/Rim9-like_fungi"/>
</dbReference>
<feature type="compositionally biased region" description="Low complexity" evidence="5">
    <location>
        <begin position="242"/>
        <end position="256"/>
    </location>
</feature>
<dbReference type="InterPro" id="IPR015943">
    <property type="entry name" value="WD40/YVTN_repeat-like_dom_sf"/>
</dbReference>
<dbReference type="Proteomes" id="UP001164286">
    <property type="component" value="Unassembled WGS sequence"/>
</dbReference>
<dbReference type="SUPFAM" id="SSF50978">
    <property type="entry name" value="WD40 repeat-like"/>
    <property type="match status" value="1"/>
</dbReference>
<feature type="transmembrane region" description="Helical" evidence="6">
    <location>
        <begin position="119"/>
        <end position="146"/>
    </location>
</feature>
<feature type="compositionally biased region" description="Pro residues" evidence="5">
    <location>
        <begin position="1093"/>
        <end position="1102"/>
    </location>
</feature>
<organism evidence="7 8">
    <name type="scientific">Dioszegia hungarica</name>
    <dbReference type="NCBI Taxonomy" id="4972"/>
    <lineage>
        <taxon>Eukaryota</taxon>
        <taxon>Fungi</taxon>
        <taxon>Dikarya</taxon>
        <taxon>Basidiomycota</taxon>
        <taxon>Agaricomycotina</taxon>
        <taxon>Tremellomycetes</taxon>
        <taxon>Tremellales</taxon>
        <taxon>Bulleribasidiaceae</taxon>
        <taxon>Dioszegia</taxon>
    </lineage>
</organism>
<keyword evidence="3 6" id="KW-1133">Transmembrane helix</keyword>
<dbReference type="PANTHER" id="PTHR28013:SF3">
    <property type="entry name" value="PROTEIN DCV1-RELATED"/>
    <property type="match status" value="1"/>
</dbReference>
<dbReference type="PANTHER" id="PTHR28013">
    <property type="entry name" value="PROTEIN DCV1-RELATED"/>
    <property type="match status" value="1"/>
</dbReference>
<dbReference type="Gene3D" id="2.130.10.10">
    <property type="entry name" value="YVTN repeat-like/Quinoprotein amine dehydrogenase"/>
    <property type="match status" value="1"/>
</dbReference>
<gene>
    <name evidence="7" type="ORF">MKK02DRAFT_38428</name>
</gene>
<feature type="compositionally biased region" description="Polar residues" evidence="5">
    <location>
        <begin position="257"/>
        <end position="272"/>
    </location>
</feature>
<comment type="subcellular location">
    <subcellularLocation>
        <location evidence="1">Membrane</location>
        <topology evidence="1">Multi-pass membrane protein</topology>
    </subcellularLocation>
</comment>
<feature type="compositionally biased region" description="Pro residues" evidence="5">
    <location>
        <begin position="1363"/>
        <end position="1393"/>
    </location>
</feature>
<dbReference type="EMBL" id="JAKWFO010000008">
    <property type="protein sequence ID" value="KAI9633769.1"/>
    <property type="molecule type" value="Genomic_DNA"/>
</dbReference>
<feature type="region of interest" description="Disordered" evidence="5">
    <location>
        <begin position="598"/>
        <end position="660"/>
    </location>
</feature>
<accession>A0AA38H6X4</accession>
<evidence type="ECO:0000256" key="2">
    <source>
        <dbReference type="ARBA" id="ARBA00022692"/>
    </source>
</evidence>
<evidence type="ECO:0000313" key="8">
    <source>
        <dbReference type="Proteomes" id="UP001164286"/>
    </source>
</evidence>
<dbReference type="Pfam" id="PF06687">
    <property type="entry name" value="SUR7"/>
    <property type="match status" value="1"/>
</dbReference>
<feature type="compositionally biased region" description="Acidic residues" evidence="5">
    <location>
        <begin position="1140"/>
        <end position="1149"/>
    </location>
</feature>
<evidence type="ECO:0000256" key="3">
    <source>
        <dbReference type="ARBA" id="ARBA00022989"/>
    </source>
</evidence>
<protein>
    <submittedName>
        <fullName evidence="7">Uncharacterized protein</fullName>
    </submittedName>
</protein>
<evidence type="ECO:0000256" key="5">
    <source>
        <dbReference type="SAM" id="MobiDB-lite"/>
    </source>
</evidence>